<name>A0A7X6D5W1_9ACTN</name>
<keyword evidence="3" id="KW-1185">Reference proteome</keyword>
<evidence type="ECO:0000313" key="3">
    <source>
        <dbReference type="Proteomes" id="UP000578686"/>
    </source>
</evidence>
<gene>
    <name evidence="2" type="ORF">HCN56_25060</name>
</gene>
<evidence type="ECO:0000256" key="1">
    <source>
        <dbReference type="SAM" id="MobiDB-lite"/>
    </source>
</evidence>
<dbReference type="RefSeq" id="WP_209313176.1">
    <property type="nucleotide sequence ID" value="NZ_JAAVJD010000407.1"/>
</dbReference>
<dbReference type="Proteomes" id="UP000578686">
    <property type="component" value="Unassembled WGS sequence"/>
</dbReference>
<accession>A0A7X6D5W1</accession>
<keyword evidence="2" id="KW-0808">Transferase</keyword>
<sequence length="129" mass="13275">MDSATLHRVRPDLVHAHTSGWSDAVPDPPLATDYMVQARSGLADALRTDPAEPPRPTLLTVLDSLGGMLGAEAVLAGLLHRAHTGRGSAVESSLLSAARLLSAPGAARGGPPPGGRPDPVRAPDGRWVT</sequence>
<comment type="caution">
    <text evidence="2">The sequence shown here is derived from an EMBL/GenBank/DDBJ whole genome shotgun (WGS) entry which is preliminary data.</text>
</comment>
<dbReference type="SUPFAM" id="SSF89796">
    <property type="entry name" value="CoA-transferase family III (CaiB/BaiF)"/>
    <property type="match status" value="1"/>
</dbReference>
<organism evidence="2 3">
    <name type="scientific">Streptomyces lonarensis</name>
    <dbReference type="NCBI Taxonomy" id="700599"/>
    <lineage>
        <taxon>Bacteria</taxon>
        <taxon>Bacillati</taxon>
        <taxon>Actinomycetota</taxon>
        <taxon>Actinomycetes</taxon>
        <taxon>Kitasatosporales</taxon>
        <taxon>Streptomycetaceae</taxon>
        <taxon>Streptomyces</taxon>
    </lineage>
</organism>
<reference evidence="2 3" key="1">
    <citation type="submission" date="2020-03" db="EMBL/GenBank/DDBJ databases">
        <title>Draft genome of Streptomyces sp. ventii, isolated from the Axial Seamount in the Pacific Ocean, and resequencing of the two type strains Streptomyces lonarensis strain NCL 716 and Streptomyces bohaiensis strain 11A07.</title>
        <authorList>
            <person name="Loughran R.M."/>
            <person name="Pfannmuller K.M."/>
            <person name="Wasson B.J."/>
            <person name="Deadmond M.C."/>
            <person name="Paddock B.E."/>
            <person name="Koyack M.J."/>
            <person name="Gallegos D.A."/>
            <person name="Mitchell E.A."/>
            <person name="Ushijima B."/>
            <person name="Saw J.H."/>
            <person name="Mcphail K.L."/>
            <person name="Videau P."/>
        </authorList>
    </citation>
    <scope>NUCLEOTIDE SEQUENCE [LARGE SCALE GENOMIC DNA]</scope>
    <source>
        <strain evidence="2 3">NCL716</strain>
    </source>
</reference>
<dbReference type="Gene3D" id="3.40.50.10540">
    <property type="entry name" value="Crotonobetainyl-coa:carnitine coa-transferase, domain 1"/>
    <property type="match status" value="1"/>
</dbReference>
<dbReference type="GO" id="GO:0016740">
    <property type="term" value="F:transferase activity"/>
    <property type="evidence" value="ECO:0007669"/>
    <property type="project" value="UniProtKB-KW"/>
</dbReference>
<feature type="compositionally biased region" description="Basic and acidic residues" evidence="1">
    <location>
        <begin position="118"/>
        <end position="129"/>
    </location>
</feature>
<dbReference type="Pfam" id="PF02515">
    <property type="entry name" value="CoA_transf_3"/>
    <property type="match status" value="1"/>
</dbReference>
<proteinExistence type="predicted"/>
<dbReference type="InterPro" id="IPR023606">
    <property type="entry name" value="CoA-Trfase_III_dom_1_sf"/>
</dbReference>
<feature type="region of interest" description="Disordered" evidence="1">
    <location>
        <begin position="103"/>
        <end position="129"/>
    </location>
</feature>
<evidence type="ECO:0000313" key="2">
    <source>
        <dbReference type="EMBL" id="NJQ08747.1"/>
    </source>
</evidence>
<dbReference type="EMBL" id="JAAVJD010000407">
    <property type="protein sequence ID" value="NJQ08747.1"/>
    <property type="molecule type" value="Genomic_DNA"/>
</dbReference>
<feature type="non-terminal residue" evidence="2">
    <location>
        <position position="129"/>
    </location>
</feature>
<protein>
    <submittedName>
        <fullName evidence="2">CoA transferase</fullName>
    </submittedName>
</protein>
<dbReference type="PANTHER" id="PTHR48228">
    <property type="entry name" value="SUCCINYL-COA--D-CITRAMALATE COA-TRANSFERASE"/>
    <property type="match status" value="1"/>
</dbReference>
<dbReference type="InterPro" id="IPR003673">
    <property type="entry name" value="CoA-Trfase_fam_III"/>
</dbReference>
<dbReference type="PANTHER" id="PTHR48228:SF5">
    <property type="entry name" value="ALPHA-METHYLACYL-COA RACEMASE"/>
    <property type="match status" value="1"/>
</dbReference>
<dbReference type="AlphaFoldDB" id="A0A7X6D5W1"/>
<dbReference type="InterPro" id="IPR050509">
    <property type="entry name" value="CoA-transferase_III"/>
</dbReference>